<feature type="region of interest" description="Disordered" evidence="1">
    <location>
        <begin position="24"/>
        <end position="75"/>
    </location>
</feature>
<gene>
    <name evidence="2" type="ORF">ACFSBJ_07375</name>
</gene>
<keyword evidence="3" id="KW-1185">Reference proteome</keyword>
<evidence type="ECO:0000313" key="3">
    <source>
        <dbReference type="Proteomes" id="UP001597075"/>
    </source>
</evidence>
<comment type="caution">
    <text evidence="2">The sequence shown here is derived from an EMBL/GenBank/DDBJ whole genome shotgun (WGS) entry which is preliminary data.</text>
</comment>
<accession>A0ABD6CZ04</accession>
<feature type="compositionally biased region" description="Polar residues" evidence="1">
    <location>
        <begin position="27"/>
        <end position="40"/>
    </location>
</feature>
<organism evidence="2 3">
    <name type="scientific">Haloplanus ruber</name>
    <dbReference type="NCBI Taxonomy" id="869892"/>
    <lineage>
        <taxon>Archaea</taxon>
        <taxon>Methanobacteriati</taxon>
        <taxon>Methanobacteriota</taxon>
        <taxon>Stenosarchaea group</taxon>
        <taxon>Halobacteria</taxon>
        <taxon>Halobacteriales</taxon>
        <taxon>Haloferacaceae</taxon>
        <taxon>Haloplanus</taxon>
    </lineage>
</organism>
<dbReference type="RefSeq" id="WP_256405567.1">
    <property type="nucleotide sequence ID" value="NZ_CP187151.1"/>
</dbReference>
<dbReference type="EMBL" id="JBHUDL010000009">
    <property type="protein sequence ID" value="MFD1633552.1"/>
    <property type="molecule type" value="Genomic_DNA"/>
</dbReference>
<dbReference type="AlphaFoldDB" id="A0ABD6CZ04"/>
<dbReference type="PROSITE" id="PS51257">
    <property type="entry name" value="PROKAR_LIPOPROTEIN"/>
    <property type="match status" value="1"/>
</dbReference>
<evidence type="ECO:0000313" key="2">
    <source>
        <dbReference type="EMBL" id="MFD1633552.1"/>
    </source>
</evidence>
<dbReference type="Proteomes" id="UP001597075">
    <property type="component" value="Unassembled WGS sequence"/>
</dbReference>
<protein>
    <submittedName>
        <fullName evidence="2">Uncharacterized protein</fullName>
    </submittedName>
</protein>
<sequence>MPSTTRRRTLQRVATLLAGVGLAGCSGESSSTYPPETTDNVAFDPESHSLRSSDPGPILWSGDRPTTQPGTDDDARRRHWTTRRFVADADDAAAISIADVDGAADARDFLDATDYDAATVYVDQAGIRECFTQDLCHVRWSETEVDTDYARYYRDADVACETDARDVLVTLIRIPEALDPDDVSSYGSSRGSGTCERSNEHLRRRRNRSDDGGAR</sequence>
<evidence type="ECO:0000256" key="1">
    <source>
        <dbReference type="SAM" id="MobiDB-lite"/>
    </source>
</evidence>
<proteinExistence type="predicted"/>
<feature type="region of interest" description="Disordered" evidence="1">
    <location>
        <begin position="179"/>
        <end position="215"/>
    </location>
</feature>
<reference evidence="2 3" key="1">
    <citation type="journal article" date="2019" name="Int. J. Syst. Evol. Microbiol.">
        <title>The Global Catalogue of Microorganisms (GCM) 10K type strain sequencing project: providing services to taxonomists for standard genome sequencing and annotation.</title>
        <authorList>
            <consortium name="The Broad Institute Genomics Platform"/>
            <consortium name="The Broad Institute Genome Sequencing Center for Infectious Disease"/>
            <person name="Wu L."/>
            <person name="Ma J."/>
        </authorList>
    </citation>
    <scope>NUCLEOTIDE SEQUENCE [LARGE SCALE GENOMIC DNA]</scope>
    <source>
        <strain evidence="2 3">CGMCC 1.10594</strain>
    </source>
</reference>
<name>A0ABD6CZ04_9EURY</name>